<reference evidence="2 3" key="1">
    <citation type="journal article" date="2019" name="J. Hered.">
        <title>An Improved Genome Assembly for Drosophila navojoa, the Basal Species in the mojavensis Cluster.</title>
        <authorList>
            <person name="Vanderlinde T."/>
            <person name="Dupim E.G."/>
            <person name="Nazario-Yepiz N.O."/>
            <person name="Carvalho A.B."/>
        </authorList>
    </citation>
    <scope>NUCLEOTIDE SEQUENCE [LARGE SCALE GENOMIC DNA]</scope>
    <source>
        <strain evidence="2">Navoj_Jal97</strain>
        <tissue evidence="2">Whole organism</tissue>
    </source>
</reference>
<name>A0A484AVK3_DRONA</name>
<comment type="caution">
    <text evidence="2">The sequence shown here is derived from an EMBL/GenBank/DDBJ whole genome shotgun (WGS) entry which is preliminary data.</text>
</comment>
<dbReference type="EMBL" id="LSRL02000935">
    <property type="protein sequence ID" value="TDG39595.1"/>
    <property type="molecule type" value="Genomic_DNA"/>
</dbReference>
<feature type="compositionally biased region" description="Low complexity" evidence="1">
    <location>
        <begin position="86"/>
        <end position="101"/>
    </location>
</feature>
<protein>
    <submittedName>
        <fullName evidence="2">Uncharacterized protein</fullName>
    </submittedName>
</protein>
<feature type="compositionally biased region" description="Polar residues" evidence="1">
    <location>
        <begin position="63"/>
        <end position="78"/>
    </location>
</feature>
<keyword evidence="3" id="KW-1185">Reference proteome</keyword>
<dbReference type="OrthoDB" id="3900342at2759"/>
<gene>
    <name evidence="2" type="ORF">AWZ03_013982</name>
</gene>
<evidence type="ECO:0000256" key="1">
    <source>
        <dbReference type="SAM" id="MobiDB-lite"/>
    </source>
</evidence>
<organism evidence="2 3">
    <name type="scientific">Drosophila navojoa</name>
    <name type="common">Fruit fly</name>
    <dbReference type="NCBI Taxonomy" id="7232"/>
    <lineage>
        <taxon>Eukaryota</taxon>
        <taxon>Metazoa</taxon>
        <taxon>Ecdysozoa</taxon>
        <taxon>Arthropoda</taxon>
        <taxon>Hexapoda</taxon>
        <taxon>Insecta</taxon>
        <taxon>Pterygota</taxon>
        <taxon>Neoptera</taxon>
        <taxon>Endopterygota</taxon>
        <taxon>Diptera</taxon>
        <taxon>Brachycera</taxon>
        <taxon>Muscomorpha</taxon>
        <taxon>Ephydroidea</taxon>
        <taxon>Drosophilidae</taxon>
        <taxon>Drosophila</taxon>
    </lineage>
</organism>
<proteinExistence type="predicted"/>
<dbReference type="AlphaFoldDB" id="A0A484AVK3"/>
<accession>A0A484AVK3</accession>
<evidence type="ECO:0000313" key="2">
    <source>
        <dbReference type="EMBL" id="TDG39595.1"/>
    </source>
</evidence>
<evidence type="ECO:0000313" key="3">
    <source>
        <dbReference type="Proteomes" id="UP000295192"/>
    </source>
</evidence>
<dbReference type="Proteomes" id="UP000295192">
    <property type="component" value="Unassembled WGS sequence"/>
</dbReference>
<sequence length="147" mass="16153">MTLGFIMYFYYGITHSSMEQTSDELELHVDKDYSKNVDDKAVWDQQSYNQTHEPVWASKEVKQSTNKRYSYGKSATSGGQTGGRNTSGASKSGGDSAATSAKDARAAPAPPSSSARSAEGRSRPLEHQYTGQFSMFVDEGQFPTWDD</sequence>
<feature type="region of interest" description="Disordered" evidence="1">
    <location>
        <begin position="44"/>
        <end position="147"/>
    </location>
</feature>